<dbReference type="RefSeq" id="WP_132577638.1">
    <property type="nucleotide sequence ID" value="NZ_JBHLWF010000032.1"/>
</dbReference>
<dbReference type="SUPFAM" id="SSF63825">
    <property type="entry name" value="YWTD domain"/>
    <property type="match status" value="1"/>
</dbReference>
<dbReference type="OrthoDB" id="5927922at2"/>
<proteinExistence type="predicted"/>
<feature type="domain" description="DUF6923" evidence="2">
    <location>
        <begin position="107"/>
        <end position="292"/>
    </location>
</feature>
<evidence type="ECO:0000313" key="3">
    <source>
        <dbReference type="EMBL" id="TCS93527.1"/>
    </source>
</evidence>
<dbReference type="Pfam" id="PF21959">
    <property type="entry name" value="DUF6923"/>
    <property type="match status" value="1"/>
</dbReference>
<comment type="caution">
    <text evidence="3">The sequence shown here is derived from an EMBL/GenBank/DDBJ whole genome shotgun (WGS) entry which is preliminary data.</text>
</comment>
<gene>
    <name evidence="3" type="ORF">EDC25_12723</name>
</gene>
<accession>A0A4V2UUX1</accession>
<evidence type="ECO:0000256" key="1">
    <source>
        <dbReference type="SAM" id="SignalP"/>
    </source>
</evidence>
<keyword evidence="4" id="KW-1185">Reference proteome</keyword>
<organism evidence="3 4">
    <name type="scientific">Pseudofulvimonas gallinarii</name>
    <dbReference type="NCBI Taxonomy" id="634155"/>
    <lineage>
        <taxon>Bacteria</taxon>
        <taxon>Pseudomonadati</taxon>
        <taxon>Pseudomonadota</taxon>
        <taxon>Gammaproteobacteria</taxon>
        <taxon>Lysobacterales</taxon>
        <taxon>Rhodanobacteraceae</taxon>
        <taxon>Pseudofulvimonas</taxon>
    </lineage>
</organism>
<evidence type="ECO:0000313" key="4">
    <source>
        <dbReference type="Proteomes" id="UP000294599"/>
    </source>
</evidence>
<reference evidence="3 4" key="1">
    <citation type="submission" date="2019-03" db="EMBL/GenBank/DDBJ databases">
        <title>Genomic Encyclopedia of Type Strains, Phase IV (KMG-IV): sequencing the most valuable type-strain genomes for metagenomic binning, comparative biology and taxonomic classification.</title>
        <authorList>
            <person name="Goeker M."/>
        </authorList>
    </citation>
    <scope>NUCLEOTIDE SEQUENCE [LARGE SCALE GENOMIC DNA]</scope>
    <source>
        <strain evidence="3 4">DSM 21944</strain>
    </source>
</reference>
<dbReference type="AlphaFoldDB" id="A0A4V2UUX1"/>
<dbReference type="Gene3D" id="2.130.10.10">
    <property type="entry name" value="YVTN repeat-like/Quinoprotein amine dehydrogenase"/>
    <property type="match status" value="1"/>
</dbReference>
<sequence length="615" mass="66309">MKHVLAGTLAILATPALAMAQALDCKSFADNPGVVPGALAQQCQAGIPAIRTPLAKAIADETGTFAYGIQLASVAGFAEQGFYRLFLDDVGTPEPVNVEPGFANIYAMDFNPAATRLYGIQYLPGDSPHRVILIDTQTGKQVTEGFMNTFQNFVPRDQITGLTIDPRTGDAYVTSVNVLTNNPQLTEARLWRVNLHTMTPTAIANLLPDEPRVIFIDLAMDCDGNLFGHNISDDSLYRINPGDGTTQRIGGHGQDANFAQGMDFNNQDGKLYAALHTANGNSTFGRFNTETGSFEAMGATAAGQWELAFPNTCAPKVLDADALTGAWYAPYTSGQGFTARYFPASGDVFMPWFTAAIAQPDDGDDDDEEDVPNHLRWYVLFGQLEPGEDATELELAITQATDGSFDTPQAAPSQVVGHARLQMISCSQGVLEYDFDEGHNEGVSGRVAMTRLIPQGTPCTDYDGQVKPATGAYDPALTGSWYDPEAPGQGLELFRIARNEDAGVNGMLYGAWFTFAPEDAEDTGPLRQRWFTLDGQSVEENGDIKTTIVYTLGGTFDDEPAVGALSYGTATIKAEACNRLKFSYDFSDTAIVGEWRDRSGEITLYRLGPCPAQGD</sequence>
<keyword evidence="1" id="KW-0732">Signal</keyword>
<dbReference type="EMBL" id="SMAF01000027">
    <property type="protein sequence ID" value="TCS93527.1"/>
    <property type="molecule type" value="Genomic_DNA"/>
</dbReference>
<dbReference type="InterPro" id="IPR015943">
    <property type="entry name" value="WD40/YVTN_repeat-like_dom_sf"/>
</dbReference>
<evidence type="ECO:0000259" key="2">
    <source>
        <dbReference type="Pfam" id="PF21959"/>
    </source>
</evidence>
<dbReference type="InterPro" id="IPR054215">
    <property type="entry name" value="DUF6923"/>
</dbReference>
<feature type="chain" id="PRO_5020481363" description="DUF6923 domain-containing protein" evidence="1">
    <location>
        <begin position="21"/>
        <end position="615"/>
    </location>
</feature>
<feature type="signal peptide" evidence="1">
    <location>
        <begin position="1"/>
        <end position="20"/>
    </location>
</feature>
<dbReference type="Proteomes" id="UP000294599">
    <property type="component" value="Unassembled WGS sequence"/>
</dbReference>
<name>A0A4V2UUX1_9GAMM</name>
<protein>
    <recommendedName>
        <fullName evidence="2">DUF6923 domain-containing protein</fullName>
    </recommendedName>
</protein>